<proteinExistence type="predicted"/>
<accession>A0A1Y0B1D0</accession>
<geneLocation type="mitochondrion" evidence="1"/>
<protein>
    <recommendedName>
        <fullName evidence="2">DNA-directed DNA polymerase</fullName>
    </recommendedName>
</protein>
<keyword evidence="1" id="KW-0496">Mitochondrion</keyword>
<dbReference type="SUPFAM" id="SSF56672">
    <property type="entry name" value="DNA/RNA polymerases"/>
    <property type="match status" value="1"/>
</dbReference>
<organism evidence="1">
    <name type="scientific">Utricularia reniformis</name>
    <dbReference type="NCBI Taxonomy" id="192314"/>
    <lineage>
        <taxon>Eukaryota</taxon>
        <taxon>Viridiplantae</taxon>
        <taxon>Streptophyta</taxon>
        <taxon>Embryophyta</taxon>
        <taxon>Tracheophyta</taxon>
        <taxon>Spermatophyta</taxon>
        <taxon>Magnoliopsida</taxon>
        <taxon>eudicotyledons</taxon>
        <taxon>Gunneridae</taxon>
        <taxon>Pentapetalae</taxon>
        <taxon>asterids</taxon>
        <taxon>lamiids</taxon>
        <taxon>Lamiales</taxon>
        <taxon>Lentibulariaceae</taxon>
        <taxon>Utricularia</taxon>
    </lineage>
</organism>
<dbReference type="EMBL" id="KY774314">
    <property type="protein sequence ID" value="ART31220.1"/>
    <property type="molecule type" value="Genomic_DNA"/>
</dbReference>
<evidence type="ECO:0000313" key="1">
    <source>
        <dbReference type="EMBL" id="ART31220.1"/>
    </source>
</evidence>
<dbReference type="AlphaFoldDB" id="A0A1Y0B1D0"/>
<reference evidence="1" key="1">
    <citation type="submission" date="2017-03" db="EMBL/GenBank/DDBJ databases">
        <title>The mitochondrial genome of the carnivorous plant Utricularia reniformis (Lentibulariaceae): structure, comparative analysis and evolutionary landmarks.</title>
        <authorList>
            <person name="Silva S.R."/>
            <person name="Alvarenga D.O."/>
            <person name="Michael T.P."/>
            <person name="Miranda V.F.O."/>
            <person name="Varani A.M."/>
        </authorList>
    </citation>
    <scope>NUCLEOTIDE SEQUENCE</scope>
</reference>
<evidence type="ECO:0008006" key="2">
    <source>
        <dbReference type="Google" id="ProtNLM"/>
    </source>
</evidence>
<dbReference type="InterPro" id="IPR043502">
    <property type="entry name" value="DNA/RNA_pol_sf"/>
</dbReference>
<gene>
    <name evidence="1" type="ORF">AEK19_MT0996</name>
</gene>
<name>A0A1Y0B1D0_9LAMI</name>
<sequence>MHPFISREDCYYTDTDSVVLASQLPPSDVSKEEKVKEAAPKSYFLLADDGKALFNCRPQRCS</sequence>